<dbReference type="Proteomes" id="UP000239560">
    <property type="component" value="Unassembled WGS sequence"/>
</dbReference>
<sequence length="672" mass="71114">MPAVPPSPTRSSHSSRSSASHHDGSDHDDGEVHSLSSQSDQEHPSHVTHGYSSSDDWSASDAEQEHDDFDLVASRDLRGSVSGASSEADEAGEGKMRLSYPDPMARESDHDHDEDSHSSRSEELLVSHDGQAEDMSTSLVGGDYSLLLDVSPASPISTASISASSSVPPLPPLSPPSSSSTSAALHAWLRSTFLPSSPLASPTDTSAHPHPVLRKMSSEEKTDQAVQASFPAEEDEKSVVLESMGSSAATVVPASSVMRAVTGVEEQKEEVLATMPNDEAVSTPTAPLKSTKTTESTSSRACSFARPSRDNPPPDITWTLGAILALCIGLWVAGSQLSGGKELASSSAAAQVKVVSSVNVPAPSTPSIDRTTEPVASPSTSSAARTTEPVAASSASPVSPVQLSTKSWTSFLGLGSAPVRSALPAAPEVAQVEGGDLKSEAAGSVGSKVQVGEASDSSPAGGDKIGAEVRDDDEKHDKADSTSPFLLDAPEEAFKDFFSTSHMKELHEWFVTAGQRSSRRFQQDAQDVLAHLARMRASVEHAKRSHEQPSTQQVSPFLASLRLPGLDYPFDIDHVRSRFADFSAVSTVHADQVLRRAARSLDHLSSTSSHALSHLSHSLLPAVDRLKAGSRFSESKIRRAAWTAQVLERRVKWMMQGGAEEEYPKLCGCPFA</sequence>
<feature type="region of interest" description="Disordered" evidence="1">
    <location>
        <begin position="359"/>
        <end position="399"/>
    </location>
</feature>
<keyword evidence="4" id="KW-1185">Reference proteome</keyword>
<accession>A0A0K3CLQ8</accession>
<protein>
    <submittedName>
        <fullName evidence="2">Uncharacterized protein</fullName>
    </submittedName>
</protein>
<feature type="compositionally biased region" description="Basic and acidic residues" evidence="1">
    <location>
        <begin position="465"/>
        <end position="480"/>
    </location>
</feature>
<dbReference type="EMBL" id="CWKI01000010">
    <property type="protein sequence ID" value="CTR09642.1"/>
    <property type="molecule type" value="Genomic_DNA"/>
</dbReference>
<evidence type="ECO:0000313" key="2">
    <source>
        <dbReference type="EMBL" id="CTR09642.1"/>
    </source>
</evidence>
<feature type="compositionally biased region" description="Low complexity" evidence="1">
    <location>
        <begin position="52"/>
        <end position="61"/>
    </location>
</feature>
<organism evidence="2 4">
    <name type="scientific">Rhodotorula toruloides</name>
    <name type="common">Yeast</name>
    <name type="synonym">Rhodosporidium toruloides</name>
    <dbReference type="NCBI Taxonomy" id="5286"/>
    <lineage>
        <taxon>Eukaryota</taxon>
        <taxon>Fungi</taxon>
        <taxon>Dikarya</taxon>
        <taxon>Basidiomycota</taxon>
        <taxon>Pucciniomycotina</taxon>
        <taxon>Microbotryomycetes</taxon>
        <taxon>Sporidiobolales</taxon>
        <taxon>Sporidiobolaceae</taxon>
        <taxon>Rhodotorula</taxon>
    </lineage>
</organism>
<feature type="compositionally biased region" description="Basic and acidic residues" evidence="1">
    <location>
        <begin position="104"/>
        <end position="126"/>
    </location>
</feature>
<feature type="region of interest" description="Disordered" evidence="1">
    <location>
        <begin position="434"/>
        <end position="484"/>
    </location>
</feature>
<feature type="region of interest" description="Disordered" evidence="1">
    <location>
        <begin position="1"/>
        <end position="137"/>
    </location>
</feature>
<evidence type="ECO:0000256" key="1">
    <source>
        <dbReference type="SAM" id="MobiDB-lite"/>
    </source>
</evidence>
<feature type="compositionally biased region" description="Low complexity" evidence="1">
    <location>
        <begin position="157"/>
        <end position="167"/>
    </location>
</feature>
<dbReference type="EMBL" id="LCTV02000010">
    <property type="protein sequence ID" value="PRQ72353.1"/>
    <property type="molecule type" value="Genomic_DNA"/>
</dbReference>
<feature type="compositionally biased region" description="Polar residues" evidence="1">
    <location>
        <begin position="194"/>
        <end position="206"/>
    </location>
</feature>
<gene>
    <name evidence="2" type="primary">FGENESH: predicted gene_10.340</name>
    <name evidence="3" type="ORF">AAT19DRAFT_9692</name>
    <name evidence="2" type="ORF">BN2166_0055030</name>
</gene>
<evidence type="ECO:0000313" key="3">
    <source>
        <dbReference type="EMBL" id="PRQ72353.1"/>
    </source>
</evidence>
<evidence type="ECO:0000313" key="5">
    <source>
        <dbReference type="Proteomes" id="UP000239560"/>
    </source>
</evidence>
<evidence type="ECO:0000313" key="4">
    <source>
        <dbReference type="Proteomes" id="UP000199069"/>
    </source>
</evidence>
<proteinExistence type="predicted"/>
<feature type="compositionally biased region" description="Basic and acidic residues" evidence="1">
    <location>
        <begin position="20"/>
        <end position="32"/>
    </location>
</feature>
<feature type="compositionally biased region" description="Low complexity" evidence="1">
    <location>
        <begin position="289"/>
        <end position="299"/>
    </location>
</feature>
<feature type="region of interest" description="Disordered" evidence="1">
    <location>
        <begin position="157"/>
        <end position="182"/>
    </location>
</feature>
<dbReference type="Proteomes" id="UP000199069">
    <property type="component" value="Unassembled WGS sequence"/>
</dbReference>
<feature type="region of interest" description="Disordered" evidence="1">
    <location>
        <begin position="194"/>
        <end position="238"/>
    </location>
</feature>
<feature type="region of interest" description="Disordered" evidence="1">
    <location>
        <begin position="278"/>
        <end position="314"/>
    </location>
</feature>
<reference evidence="3 5" key="2">
    <citation type="journal article" date="2018" name="Elife">
        <title>Functional genomics of lipid metabolism in the oleaginous yeast Rhodosporidium toruloides.</title>
        <authorList>
            <person name="Coradetti S.T."/>
            <person name="Pinel D."/>
            <person name="Geiselman G."/>
            <person name="Ito M."/>
            <person name="Mondo S."/>
            <person name="Reilly M.C."/>
            <person name="Cheng Y.F."/>
            <person name="Bauer S."/>
            <person name="Grigoriev I."/>
            <person name="Gladden J.M."/>
            <person name="Simmons B.A."/>
            <person name="Brem R."/>
            <person name="Arkin A.P."/>
            <person name="Skerker J.M."/>
        </authorList>
    </citation>
    <scope>NUCLEOTIDE SEQUENCE [LARGE SCALE GENOMIC DNA]</scope>
    <source>
        <strain evidence="3 5">NBRC 0880</strain>
    </source>
</reference>
<dbReference type="OrthoDB" id="2530218at2759"/>
<dbReference type="AlphaFoldDB" id="A0A0K3CLQ8"/>
<name>A0A0K3CLQ8_RHOTO</name>
<reference evidence="2 4" key="1">
    <citation type="submission" date="2015-07" db="EMBL/GenBank/DDBJ databases">
        <authorList>
            <person name="Cajimat M.N.B."/>
            <person name="Milazzo M.L."/>
            <person name="Fulhorst C.F."/>
        </authorList>
    </citation>
    <scope>NUCLEOTIDE SEQUENCE [LARGE SCALE GENOMIC DNA]</scope>
    <source>
        <strain evidence="2">Single colony</strain>
    </source>
</reference>